<evidence type="ECO:0000256" key="1">
    <source>
        <dbReference type="SAM" id="MobiDB-lite"/>
    </source>
</evidence>
<protein>
    <recommendedName>
        <fullName evidence="5">Protein takeout</fullName>
    </recommendedName>
</protein>
<sequence>MHVLSTFSSLLLITAAFMISDSYQTRRIRDVSGHHSGSGAIANFAMKALTSFQSFMKEGNNELGIPRLDPVHMDNFNYSLDNNPVGFRMEIVFESPALVGLSSYELNGASELRGPDGSTVVQMTIVFPTIQIRGRYKANGNMFSFFNLASSGDFEIIGSSQVLAAEAKLRPVNQTLFVDYITSQFVGGRVKSQFNDVSNSGHFTTLMNEFLSAMGTHVFDKKLKPVITTAMNDYMKEWLNGAFSSVTTSEILGQQSSGGATTPQQQQYSPPPQPQQSPQQFINQQQQQPQPQQQQSPSSNVHQFQPFGK</sequence>
<feature type="signal peptide" evidence="2">
    <location>
        <begin position="1"/>
        <end position="16"/>
    </location>
</feature>
<comment type="caution">
    <text evidence="3">The sequence shown here is derived from an EMBL/GenBank/DDBJ whole genome shotgun (WGS) entry which is preliminary data.</text>
</comment>
<evidence type="ECO:0008006" key="5">
    <source>
        <dbReference type="Google" id="ProtNLM"/>
    </source>
</evidence>
<feature type="compositionally biased region" description="Polar residues" evidence="1">
    <location>
        <begin position="253"/>
        <end position="262"/>
    </location>
</feature>
<dbReference type="OMA" id="VIGQAMN"/>
<dbReference type="Pfam" id="PF06585">
    <property type="entry name" value="JHBP"/>
    <property type="match status" value="1"/>
</dbReference>
<dbReference type="PANTHER" id="PTHR11008:SF9">
    <property type="entry name" value="PROTEIN TAKEOUT-LIKE PROTEIN"/>
    <property type="match status" value="1"/>
</dbReference>
<dbReference type="SMART" id="SM00700">
    <property type="entry name" value="JHBP"/>
    <property type="match status" value="1"/>
</dbReference>
<evidence type="ECO:0000313" key="4">
    <source>
        <dbReference type="Proteomes" id="UP000198287"/>
    </source>
</evidence>
<gene>
    <name evidence="3" type="ORF">Fcan01_24762</name>
</gene>
<reference evidence="3 4" key="1">
    <citation type="submission" date="2015-12" db="EMBL/GenBank/DDBJ databases">
        <title>The genome of Folsomia candida.</title>
        <authorList>
            <person name="Faddeeva A."/>
            <person name="Derks M.F."/>
            <person name="Anvar Y."/>
            <person name="Smit S."/>
            <person name="Van Straalen N."/>
            <person name="Roelofs D."/>
        </authorList>
    </citation>
    <scope>NUCLEOTIDE SEQUENCE [LARGE SCALE GENOMIC DNA]</scope>
    <source>
        <strain evidence="3 4">VU population</strain>
        <tissue evidence="3">Whole body</tissue>
    </source>
</reference>
<feature type="chain" id="PRO_5012736828" description="Protein takeout" evidence="2">
    <location>
        <begin position="17"/>
        <end position="309"/>
    </location>
</feature>
<organism evidence="3 4">
    <name type="scientific">Folsomia candida</name>
    <name type="common">Springtail</name>
    <dbReference type="NCBI Taxonomy" id="158441"/>
    <lineage>
        <taxon>Eukaryota</taxon>
        <taxon>Metazoa</taxon>
        <taxon>Ecdysozoa</taxon>
        <taxon>Arthropoda</taxon>
        <taxon>Hexapoda</taxon>
        <taxon>Collembola</taxon>
        <taxon>Entomobryomorpha</taxon>
        <taxon>Isotomoidea</taxon>
        <taxon>Isotomidae</taxon>
        <taxon>Proisotominae</taxon>
        <taxon>Folsomia</taxon>
    </lineage>
</organism>
<accession>A0A226D628</accession>
<evidence type="ECO:0000256" key="2">
    <source>
        <dbReference type="SAM" id="SignalP"/>
    </source>
</evidence>
<proteinExistence type="predicted"/>
<dbReference type="Proteomes" id="UP000198287">
    <property type="component" value="Unassembled WGS sequence"/>
</dbReference>
<keyword evidence="2" id="KW-0732">Signal</keyword>
<dbReference type="OrthoDB" id="8185598at2759"/>
<dbReference type="PANTHER" id="PTHR11008">
    <property type="entry name" value="PROTEIN TAKEOUT-LIKE PROTEIN"/>
    <property type="match status" value="1"/>
</dbReference>
<evidence type="ECO:0000313" key="3">
    <source>
        <dbReference type="EMBL" id="OXA40550.1"/>
    </source>
</evidence>
<dbReference type="InterPro" id="IPR038606">
    <property type="entry name" value="To_sf"/>
</dbReference>
<dbReference type="Gene3D" id="3.15.10.30">
    <property type="entry name" value="Haemolymph juvenile hormone binding protein"/>
    <property type="match status" value="1"/>
</dbReference>
<feature type="region of interest" description="Disordered" evidence="1">
    <location>
        <begin position="253"/>
        <end position="309"/>
    </location>
</feature>
<dbReference type="EMBL" id="LNIX01000033">
    <property type="protein sequence ID" value="OXA40550.1"/>
    <property type="molecule type" value="Genomic_DNA"/>
</dbReference>
<dbReference type="AlphaFoldDB" id="A0A226D628"/>
<feature type="compositionally biased region" description="Low complexity" evidence="1">
    <location>
        <begin position="276"/>
        <end position="299"/>
    </location>
</feature>
<keyword evidence="4" id="KW-1185">Reference proteome</keyword>
<name>A0A226D628_FOLCA</name>
<dbReference type="InterPro" id="IPR010562">
    <property type="entry name" value="Haemolymph_juvenile_hormone-bd"/>
</dbReference>